<feature type="compositionally biased region" description="Polar residues" evidence="12">
    <location>
        <begin position="1069"/>
        <end position="1090"/>
    </location>
</feature>
<dbReference type="GO" id="GO:0008270">
    <property type="term" value="F:zinc ion binding"/>
    <property type="evidence" value="ECO:0007669"/>
    <property type="project" value="TreeGrafter"/>
</dbReference>
<sequence>MSWLFGWWRGSGSPTLEEQVTAAAAEGAGGAAGGSGGGRPGDKWSNFDPTGLERAAKAARELDKSRHAKEALGLARMQEQTVQLEHESKLKEYEAAVEQLKGEQIQLQAEERRKTLVEETKQNQARAQYQDKLARQRYDEQLRQQQFLNEESLRKQEESVLKQESMRKATIQHEMELRHKNDLLRIEAEAKARAQVERENADIIREQIRLKAAEHRQTVLESIKTAGVVFGEGFRAFISDGDKVTATVAGLTLLAAGVYSARNATAVAGRFIESRLGKPSLVRETSRITVVEGIKHPITTTKRLRSRPQDALEGVVLSANLEERVRDIAIATRNTRQNKGLYRNILMYGPPGTGKTLFAKKLALHSGMDYAIMTGGDVAPLGRDGVTAMHKVFDWASTSRRGVLLFVDEADAFLRKRSTEKISEDLRATLNAFLYRTGEQSNKFMLVLASNQPEQFDWAINDRIDEIVNFGLPGQEERERLVRLYFDKFVLGPATTGRQRLKLAQFDYGQKCSEIAVRAEGMSGREISKLGVAWQAAAYSSEDGVLTEAMIDSRVEDAVKQHAQKMDWLLMEAGAGVGKFGVIVPKKMAAEVTAQEAAPLAPTEDTTPTIQQVLPLINVVGSAAQAEAAALPTELEAEAILKEAATLVKESEAIAVGTPGLHETVETIVETASASPLVQEVEAIKDLTEEVVGTAVATDTVVPEGKDVVADVIGTESVPASSAEETVAVSKEKPSADVAVQETEAIEAVKEEKDVLAHSETTVAAVAQEEKLDAVVSNVVQEQEATVVEVSQETVVQETESATVAGVDSEATKAAEDVATDATKVAEEIASNVAQVSESLANIAKEAEVIASDVARVADAVATVSEEIEAAVTKEVEALESSDVKDSNEVLGESVSETLEITKEAQGVVTNVIKESEILATELVKEVEPVMAETEAKEAEVTSAEVSEEAEVTSAEVSKEAEVIAAEVSKEEAKPAAVSKEAEVMPEEVTKAAEVTTEEVTKAAKVTTEEVTKAAEVTTEEVTKAAEVTTEEVTKAAEVTTEEVTKEAEVLTTKEADTVTTEDVKLTETTEVGAQTSSATEKSAASQTSTEEVETEKPVSNEQSRDDKDKPQAKPSPKK</sequence>
<dbReference type="PANTHER" id="PTHR23075">
    <property type="entry name" value="PUTATIVE ATP-ASE"/>
    <property type="match status" value="1"/>
</dbReference>
<evidence type="ECO:0000256" key="9">
    <source>
        <dbReference type="ARBA" id="ARBA00023136"/>
    </source>
</evidence>
<keyword evidence="6" id="KW-0067">ATP-binding</keyword>
<dbReference type="GO" id="GO:0016887">
    <property type="term" value="F:ATP hydrolysis activity"/>
    <property type="evidence" value="ECO:0007669"/>
    <property type="project" value="InterPro"/>
</dbReference>
<comment type="caution">
    <text evidence="14">The sequence shown here is derived from an EMBL/GenBank/DDBJ whole genome shotgun (WGS) entry which is preliminary data.</text>
</comment>
<name>A0AAN7XF74_ELEMC</name>
<evidence type="ECO:0000256" key="12">
    <source>
        <dbReference type="SAM" id="MobiDB-lite"/>
    </source>
</evidence>
<comment type="subcellular location">
    <subcellularLocation>
        <location evidence="1">Mitochondrion inner membrane</location>
    </subcellularLocation>
    <subcellularLocation>
        <location evidence="2">Mitochondrion matrix</location>
        <location evidence="2">Mitochondrion nucleoid</location>
    </subcellularLocation>
</comment>
<feature type="region of interest" description="Disordered" evidence="12">
    <location>
        <begin position="24"/>
        <end position="49"/>
    </location>
</feature>
<feature type="compositionally biased region" description="Gly residues" evidence="12">
    <location>
        <begin position="27"/>
        <end position="39"/>
    </location>
</feature>
<evidence type="ECO:0000256" key="8">
    <source>
        <dbReference type="ARBA" id="ARBA00023128"/>
    </source>
</evidence>
<evidence type="ECO:0000256" key="10">
    <source>
        <dbReference type="ARBA" id="ARBA00023271"/>
    </source>
</evidence>
<evidence type="ECO:0000313" key="14">
    <source>
        <dbReference type="EMBL" id="KAK5863206.1"/>
    </source>
</evidence>
<dbReference type="GO" id="GO:0042645">
    <property type="term" value="C:mitochondrial nucleoid"/>
    <property type="evidence" value="ECO:0007669"/>
    <property type="project" value="UniProtKB-SubCell"/>
</dbReference>
<dbReference type="CDD" id="cd19512">
    <property type="entry name" value="RecA-like_ATAD3-like"/>
    <property type="match status" value="1"/>
</dbReference>
<comment type="similarity">
    <text evidence="3">Belongs to the AAA ATPase family.</text>
</comment>
<dbReference type="InterPro" id="IPR003593">
    <property type="entry name" value="AAA+_ATPase"/>
</dbReference>
<dbReference type="PANTHER" id="PTHR23075:SF0">
    <property type="entry name" value="ATPASE FAMILY AAA DOMAIN-CONTAINING PROTEIN 3"/>
    <property type="match status" value="1"/>
</dbReference>
<reference evidence="14 15" key="1">
    <citation type="journal article" date="2023" name="Genes (Basel)">
        <title>Chromosome-Level Genome Assembly and Circadian Gene Repertoire of the Patagonia Blennie Eleginops maclovinus-The Closest Ancestral Proxy of Antarctic Cryonotothenioids.</title>
        <authorList>
            <person name="Cheng C.C."/>
            <person name="Rivera-Colon A.G."/>
            <person name="Minhas B.F."/>
            <person name="Wilson L."/>
            <person name="Rayamajhi N."/>
            <person name="Vargas-Chacoff L."/>
            <person name="Catchen J.M."/>
        </authorList>
    </citation>
    <scope>NUCLEOTIDE SEQUENCE [LARGE SCALE GENOMIC DNA]</scope>
    <source>
        <strain evidence="14">JMC-PN-2008</strain>
    </source>
</reference>
<evidence type="ECO:0000256" key="6">
    <source>
        <dbReference type="ARBA" id="ARBA00022840"/>
    </source>
</evidence>
<dbReference type="InterPro" id="IPR003959">
    <property type="entry name" value="ATPase_AAA_core"/>
</dbReference>
<gene>
    <name evidence="14" type="ORF">PBY51_000254</name>
</gene>
<keyword evidence="9" id="KW-0472">Membrane</keyword>
<feature type="compositionally biased region" description="Basic and acidic residues" evidence="12">
    <location>
        <begin position="1043"/>
        <end position="1068"/>
    </location>
</feature>
<feature type="compositionally biased region" description="Basic and acidic residues" evidence="12">
    <location>
        <begin position="1095"/>
        <end position="1112"/>
    </location>
</feature>
<keyword evidence="7 11" id="KW-0175">Coiled coil</keyword>
<reference evidence="14 15" key="2">
    <citation type="journal article" date="2023" name="Mol. Biol. Evol.">
        <title>Genomics of Secondarily Temperate Adaptation in the Only Non-Antarctic Icefish.</title>
        <authorList>
            <person name="Rivera-Colon A.G."/>
            <person name="Rayamajhi N."/>
            <person name="Minhas B.F."/>
            <person name="Madrigal G."/>
            <person name="Bilyk K.T."/>
            <person name="Yoon V."/>
            <person name="Hune M."/>
            <person name="Gregory S."/>
            <person name="Cheng C.H.C."/>
            <person name="Catchen J.M."/>
        </authorList>
    </citation>
    <scope>NUCLEOTIDE SEQUENCE [LARGE SCALE GENOMIC DNA]</scope>
    <source>
        <strain evidence="14">JMC-PN-2008</strain>
    </source>
</reference>
<dbReference type="GO" id="GO:0005524">
    <property type="term" value="F:ATP binding"/>
    <property type="evidence" value="ECO:0007669"/>
    <property type="project" value="UniProtKB-KW"/>
</dbReference>
<dbReference type="InterPro" id="IPR021911">
    <property type="entry name" value="ATAD3_N"/>
</dbReference>
<dbReference type="GO" id="GO:0005743">
    <property type="term" value="C:mitochondrial inner membrane"/>
    <property type="evidence" value="ECO:0007669"/>
    <property type="project" value="UniProtKB-SubCell"/>
</dbReference>
<evidence type="ECO:0000256" key="4">
    <source>
        <dbReference type="ARBA" id="ARBA00022741"/>
    </source>
</evidence>
<evidence type="ECO:0000256" key="7">
    <source>
        <dbReference type="ARBA" id="ARBA00023054"/>
    </source>
</evidence>
<dbReference type="Gene3D" id="3.40.50.300">
    <property type="entry name" value="P-loop containing nucleotide triphosphate hydrolases"/>
    <property type="match status" value="1"/>
</dbReference>
<dbReference type="Proteomes" id="UP001346869">
    <property type="component" value="Unassembled WGS sequence"/>
</dbReference>
<evidence type="ECO:0000256" key="5">
    <source>
        <dbReference type="ARBA" id="ARBA00022792"/>
    </source>
</evidence>
<dbReference type="SMART" id="SM00382">
    <property type="entry name" value="AAA"/>
    <property type="match status" value="1"/>
</dbReference>
<feature type="coiled-coil region" evidence="11">
    <location>
        <begin position="83"/>
        <end position="113"/>
    </location>
</feature>
<dbReference type="Pfam" id="PF00004">
    <property type="entry name" value="AAA"/>
    <property type="match status" value="1"/>
</dbReference>
<feature type="coiled-coil region" evidence="11">
    <location>
        <begin position="186"/>
        <end position="216"/>
    </location>
</feature>
<protein>
    <recommendedName>
        <fullName evidence="13">AAA+ ATPase domain-containing protein</fullName>
    </recommendedName>
</protein>
<organism evidence="14 15">
    <name type="scientific">Eleginops maclovinus</name>
    <name type="common">Patagonian blennie</name>
    <name type="synonym">Eleginus maclovinus</name>
    <dbReference type="NCBI Taxonomy" id="56733"/>
    <lineage>
        <taxon>Eukaryota</taxon>
        <taxon>Metazoa</taxon>
        <taxon>Chordata</taxon>
        <taxon>Craniata</taxon>
        <taxon>Vertebrata</taxon>
        <taxon>Euteleostomi</taxon>
        <taxon>Actinopterygii</taxon>
        <taxon>Neopterygii</taxon>
        <taxon>Teleostei</taxon>
        <taxon>Neoteleostei</taxon>
        <taxon>Acanthomorphata</taxon>
        <taxon>Eupercaria</taxon>
        <taxon>Perciformes</taxon>
        <taxon>Notothenioidei</taxon>
        <taxon>Eleginopidae</taxon>
        <taxon>Eleginops</taxon>
    </lineage>
</organism>
<evidence type="ECO:0000259" key="13">
    <source>
        <dbReference type="SMART" id="SM00382"/>
    </source>
</evidence>
<proteinExistence type="inferred from homology"/>
<accession>A0AAN7XF74</accession>
<keyword evidence="8" id="KW-0496">Mitochondrion</keyword>
<feature type="region of interest" description="Disordered" evidence="12">
    <location>
        <begin position="1033"/>
        <end position="1119"/>
    </location>
</feature>
<dbReference type="SUPFAM" id="SSF52540">
    <property type="entry name" value="P-loop containing nucleoside triphosphate hydrolases"/>
    <property type="match status" value="1"/>
</dbReference>
<keyword evidence="5" id="KW-0999">Mitochondrion inner membrane</keyword>
<evidence type="ECO:0000256" key="2">
    <source>
        <dbReference type="ARBA" id="ARBA00004436"/>
    </source>
</evidence>
<evidence type="ECO:0000256" key="11">
    <source>
        <dbReference type="SAM" id="Coils"/>
    </source>
</evidence>
<dbReference type="Pfam" id="PF12037">
    <property type="entry name" value="ATAD3_N"/>
    <property type="match status" value="1"/>
</dbReference>
<keyword evidence="15" id="KW-1185">Reference proteome</keyword>
<dbReference type="EMBL" id="JAUZQC010000011">
    <property type="protein sequence ID" value="KAK5863206.1"/>
    <property type="molecule type" value="Genomic_DNA"/>
</dbReference>
<keyword evidence="4" id="KW-0547">Nucleotide-binding</keyword>
<dbReference type="InterPro" id="IPR027417">
    <property type="entry name" value="P-loop_NTPase"/>
</dbReference>
<dbReference type="FunFam" id="3.40.50.300:FF:000470">
    <property type="entry name" value="ATPase family, AAA domain containing 3A"/>
    <property type="match status" value="1"/>
</dbReference>
<keyword evidence="10" id="KW-1135">Mitochondrion nucleoid</keyword>
<feature type="domain" description="AAA+ ATPase" evidence="13">
    <location>
        <begin position="341"/>
        <end position="474"/>
    </location>
</feature>
<evidence type="ECO:0000313" key="15">
    <source>
        <dbReference type="Proteomes" id="UP001346869"/>
    </source>
</evidence>
<evidence type="ECO:0000256" key="1">
    <source>
        <dbReference type="ARBA" id="ARBA00004273"/>
    </source>
</evidence>
<dbReference type="AlphaFoldDB" id="A0AAN7XF74"/>
<evidence type="ECO:0000256" key="3">
    <source>
        <dbReference type="ARBA" id="ARBA00006914"/>
    </source>
</evidence>
<dbReference type="GO" id="GO:0007005">
    <property type="term" value="P:mitochondrion organization"/>
    <property type="evidence" value="ECO:0007669"/>
    <property type="project" value="TreeGrafter"/>
</dbReference>